<reference evidence="20 21" key="1">
    <citation type="submission" date="2018-06" db="EMBL/GenBank/DDBJ databases">
        <authorList>
            <consortium name="Pathogen Informatics"/>
            <person name="Doyle S."/>
        </authorList>
    </citation>
    <scope>NUCLEOTIDE SEQUENCE [LARGE SCALE GENOMIC DNA]</scope>
    <source>
        <strain evidence="20 21">NCTC13294</strain>
    </source>
</reference>
<keyword evidence="8 13" id="KW-1208">Phospholipid metabolism</keyword>
<evidence type="ECO:0000259" key="18">
    <source>
        <dbReference type="Pfam" id="PF01210"/>
    </source>
</evidence>
<feature type="binding site" evidence="16">
    <location>
        <position position="138"/>
    </location>
    <ligand>
        <name>NAD(+)</name>
        <dbReference type="ChEBI" id="CHEBI:57540"/>
    </ligand>
</feature>
<dbReference type="PRINTS" id="PR00077">
    <property type="entry name" value="GPDHDRGNASE"/>
</dbReference>
<keyword evidence="13" id="KW-0547">Nucleotide-binding</keyword>
<protein>
    <recommendedName>
        <fullName evidence="11 13">Glycerol-3-phosphate dehydrogenase [NAD(P)+]</fullName>
        <ecNumber evidence="10 13">1.1.1.94</ecNumber>
    </recommendedName>
    <alternativeName>
        <fullName evidence="13">NAD(P)(+)-dependent glycerol-3-phosphate dehydrogenase</fullName>
    </alternativeName>
    <alternativeName>
        <fullName evidence="12 13">NAD(P)H-dependent dihydroxyacetone-phosphate reductase</fullName>
    </alternativeName>
</protein>
<evidence type="ECO:0000256" key="3">
    <source>
        <dbReference type="ARBA" id="ARBA00022857"/>
    </source>
</evidence>
<evidence type="ECO:0000313" key="21">
    <source>
        <dbReference type="Proteomes" id="UP000254572"/>
    </source>
</evidence>
<comment type="caution">
    <text evidence="13">Lacks conserved residue(s) required for the propagation of feature annotation.</text>
</comment>
<dbReference type="GO" id="GO:0046474">
    <property type="term" value="P:glycerophospholipid biosynthetic process"/>
    <property type="evidence" value="ECO:0007669"/>
    <property type="project" value="TreeGrafter"/>
</dbReference>
<dbReference type="OrthoDB" id="9812273at2"/>
<dbReference type="EMBL" id="UFUW01000001">
    <property type="protein sequence ID" value="SUX23968.1"/>
    <property type="molecule type" value="Genomic_DNA"/>
</dbReference>
<dbReference type="AlphaFoldDB" id="A0A381EAA9"/>
<keyword evidence="13" id="KW-0963">Cytoplasm</keyword>
<dbReference type="PANTHER" id="PTHR11728">
    <property type="entry name" value="GLYCEROL-3-PHOSPHATE DEHYDROGENASE"/>
    <property type="match status" value="1"/>
</dbReference>
<dbReference type="Proteomes" id="UP000254572">
    <property type="component" value="Unassembled WGS sequence"/>
</dbReference>
<evidence type="ECO:0000256" key="2">
    <source>
        <dbReference type="ARBA" id="ARBA00022516"/>
    </source>
</evidence>
<feature type="binding site" evidence="13">
    <location>
        <position position="49"/>
    </location>
    <ligand>
        <name>NADPH</name>
        <dbReference type="ChEBI" id="CHEBI:57783"/>
    </ligand>
</feature>
<dbReference type="NCBIfam" id="NF000940">
    <property type="entry name" value="PRK00094.1-2"/>
    <property type="match status" value="1"/>
</dbReference>
<feature type="binding site" evidence="13">
    <location>
        <position position="134"/>
    </location>
    <ligand>
        <name>sn-glycerol 3-phosphate</name>
        <dbReference type="ChEBI" id="CHEBI:57597"/>
    </ligand>
</feature>
<dbReference type="Pfam" id="PF07479">
    <property type="entry name" value="NAD_Gly3P_dh_C"/>
    <property type="match status" value="1"/>
</dbReference>
<keyword evidence="2 13" id="KW-0444">Lipid biosynthesis</keyword>
<evidence type="ECO:0000256" key="16">
    <source>
        <dbReference type="PIRSR" id="PIRSR000114-3"/>
    </source>
</evidence>
<evidence type="ECO:0000256" key="10">
    <source>
        <dbReference type="ARBA" id="ARBA00066687"/>
    </source>
</evidence>
<feature type="binding site" evidence="13">
    <location>
        <position position="33"/>
    </location>
    <ligand>
        <name>NADPH</name>
        <dbReference type="ChEBI" id="CHEBI:57783"/>
    </ligand>
</feature>
<dbReference type="EC" id="1.1.1.94" evidence="10 13"/>
<organism evidence="20 21">
    <name type="scientific">Cardiobacterium valvarum</name>
    <dbReference type="NCBI Taxonomy" id="194702"/>
    <lineage>
        <taxon>Bacteria</taxon>
        <taxon>Pseudomonadati</taxon>
        <taxon>Pseudomonadota</taxon>
        <taxon>Gammaproteobacteria</taxon>
        <taxon>Cardiobacteriales</taxon>
        <taxon>Cardiobacteriaceae</taxon>
        <taxon>Cardiobacterium</taxon>
    </lineage>
</organism>
<keyword evidence="6 13" id="KW-0443">Lipid metabolism</keyword>
<evidence type="ECO:0000256" key="13">
    <source>
        <dbReference type="HAMAP-Rule" id="MF_00394"/>
    </source>
</evidence>
<feature type="domain" description="Glycerol-3-phosphate dehydrogenase NAD-dependent C-terminal" evidence="19">
    <location>
        <begin position="178"/>
        <end position="318"/>
    </location>
</feature>
<keyword evidence="5 13" id="KW-0520">NAD</keyword>
<evidence type="ECO:0000256" key="4">
    <source>
        <dbReference type="ARBA" id="ARBA00023002"/>
    </source>
</evidence>
<feature type="binding site" evidence="13">
    <location>
        <position position="32"/>
    </location>
    <ligand>
        <name>NADPH</name>
        <dbReference type="ChEBI" id="CHEBI:57783"/>
    </ligand>
</feature>
<feature type="binding site" evidence="13">
    <location>
        <position position="105"/>
    </location>
    <ligand>
        <name>sn-glycerol 3-phosphate</name>
        <dbReference type="ChEBI" id="CHEBI:57597"/>
    </ligand>
</feature>
<evidence type="ECO:0000256" key="15">
    <source>
        <dbReference type="PIRSR" id="PIRSR000114-2"/>
    </source>
</evidence>
<gene>
    <name evidence="13 20" type="primary">gpsA</name>
    <name evidence="20" type="ORF">NCTC13294_01637</name>
</gene>
<feature type="binding site" evidence="13">
    <location>
        <position position="189"/>
    </location>
    <ligand>
        <name>sn-glycerol 3-phosphate</name>
        <dbReference type="ChEBI" id="CHEBI:57597"/>
    </ligand>
</feature>
<dbReference type="GO" id="GO:0141152">
    <property type="term" value="F:glycerol-3-phosphate dehydrogenase (NAD+) activity"/>
    <property type="evidence" value="ECO:0007669"/>
    <property type="project" value="RHEA"/>
</dbReference>
<comment type="catalytic activity">
    <reaction evidence="9">
        <text>sn-glycerol 3-phosphate + NADP(+) = dihydroxyacetone phosphate + NADPH + H(+)</text>
        <dbReference type="Rhea" id="RHEA:11096"/>
        <dbReference type="ChEBI" id="CHEBI:15378"/>
        <dbReference type="ChEBI" id="CHEBI:57597"/>
        <dbReference type="ChEBI" id="CHEBI:57642"/>
        <dbReference type="ChEBI" id="CHEBI:57783"/>
        <dbReference type="ChEBI" id="CHEBI:58349"/>
        <dbReference type="EC" id="1.1.1.94"/>
    </reaction>
    <physiologicalReaction direction="right-to-left" evidence="9">
        <dbReference type="Rhea" id="RHEA:11098"/>
    </physiologicalReaction>
</comment>
<dbReference type="UniPathway" id="UPA00940"/>
<sequence>MARITVLGAGSWGTALALQLARNRHDITLWAHRREHAAALISARENSRYLPGIALPDNLGISDDLAAAVHDASLILAVVPSRAFAGLLVDLKPHLRDIPLMWAIKGFEAGSGRLLSDVFHDTIGANHPHAILAGPSFAKEVAAGQPTAVTIAAADNALAEHIAHYYHGSNFLCYTSNDLIGIQVGGAVKNVIAIATGIADGLGCGANARAALITRGLREITRLATSLGAHEETLMGLAGMGDLVLTCTDDQSRNRRFGLALGRGQSAADAKAAIGQTVEGEGATHDTYTLAQAHGIRMPITTHLHHMLAGEISLHDTIASLLARDIKQERH</sequence>
<feature type="binding site" evidence="15">
    <location>
        <begin position="253"/>
        <end position="254"/>
    </location>
    <ligand>
        <name>substrate</name>
    </ligand>
</feature>
<feature type="binding site" evidence="13">
    <location>
        <position position="11"/>
    </location>
    <ligand>
        <name>NADPH</name>
        <dbReference type="ChEBI" id="CHEBI:57783"/>
    </ligand>
</feature>
<comment type="subcellular location">
    <subcellularLocation>
        <location evidence="13">Cytoplasm</location>
    </subcellularLocation>
</comment>
<evidence type="ECO:0000313" key="20">
    <source>
        <dbReference type="EMBL" id="SUX23968.1"/>
    </source>
</evidence>
<dbReference type="InterPro" id="IPR008927">
    <property type="entry name" value="6-PGluconate_DH-like_C_sf"/>
</dbReference>
<feature type="binding site" evidence="13">
    <location>
        <position position="252"/>
    </location>
    <ligand>
        <name>sn-glycerol 3-phosphate</name>
        <dbReference type="ChEBI" id="CHEBI:57597"/>
    </ligand>
</feature>
<dbReference type="GO" id="GO:0051287">
    <property type="term" value="F:NAD binding"/>
    <property type="evidence" value="ECO:0007669"/>
    <property type="project" value="InterPro"/>
</dbReference>
<evidence type="ECO:0000256" key="5">
    <source>
        <dbReference type="ARBA" id="ARBA00023027"/>
    </source>
</evidence>
<feature type="binding site" evidence="13">
    <location>
        <position position="279"/>
    </location>
    <ligand>
        <name>NADPH</name>
        <dbReference type="ChEBI" id="CHEBI:57783"/>
    </ligand>
</feature>
<dbReference type="Pfam" id="PF01210">
    <property type="entry name" value="NAD_Gly3P_dh_N"/>
    <property type="match status" value="1"/>
</dbReference>
<feature type="domain" description="Glycerol-3-phosphate dehydrogenase NAD-dependent N-terminal" evidence="18">
    <location>
        <begin position="4"/>
        <end position="158"/>
    </location>
</feature>
<feature type="binding site" evidence="16">
    <location>
        <begin position="8"/>
        <end position="13"/>
    </location>
    <ligand>
        <name>NAD(+)</name>
        <dbReference type="ChEBI" id="CHEBI:57540"/>
    </ligand>
</feature>
<dbReference type="PANTHER" id="PTHR11728:SF1">
    <property type="entry name" value="GLYCEROL-3-PHOSPHATE DEHYDROGENASE [NAD(+)] 2, CHLOROPLASTIC"/>
    <property type="match status" value="1"/>
</dbReference>
<dbReference type="SUPFAM" id="SSF51735">
    <property type="entry name" value="NAD(P)-binding Rossmann-fold domains"/>
    <property type="match status" value="1"/>
</dbReference>
<dbReference type="PIRSF" id="PIRSF000114">
    <property type="entry name" value="Glycerol-3-P_dh"/>
    <property type="match status" value="1"/>
</dbReference>
<name>A0A381EAA9_9GAMM</name>
<dbReference type="RefSeq" id="WP_115611869.1">
    <property type="nucleotide sequence ID" value="NZ_JBHLZC010000002.1"/>
</dbReference>
<dbReference type="GO" id="GO:0046167">
    <property type="term" value="P:glycerol-3-phosphate biosynthetic process"/>
    <property type="evidence" value="ECO:0007669"/>
    <property type="project" value="UniProtKB-UniRule"/>
</dbReference>
<comment type="catalytic activity">
    <reaction evidence="13">
        <text>sn-glycerol 3-phosphate + NAD(+) = dihydroxyacetone phosphate + NADH + H(+)</text>
        <dbReference type="Rhea" id="RHEA:11092"/>
        <dbReference type="ChEBI" id="CHEBI:15378"/>
        <dbReference type="ChEBI" id="CHEBI:57540"/>
        <dbReference type="ChEBI" id="CHEBI:57597"/>
        <dbReference type="ChEBI" id="CHEBI:57642"/>
        <dbReference type="ChEBI" id="CHEBI:57945"/>
        <dbReference type="EC" id="1.1.1.94"/>
    </reaction>
</comment>
<dbReference type="InterPro" id="IPR006109">
    <property type="entry name" value="G3P_DH_NAD-dep_C"/>
</dbReference>
<feature type="binding site" evidence="13">
    <location>
        <position position="253"/>
    </location>
    <ligand>
        <name>sn-glycerol 3-phosphate</name>
        <dbReference type="ChEBI" id="CHEBI:57597"/>
    </ligand>
</feature>
<dbReference type="GO" id="GO:0141153">
    <property type="term" value="F:glycerol-3-phosphate dehydrogenase (NADP+) activity"/>
    <property type="evidence" value="ECO:0007669"/>
    <property type="project" value="RHEA"/>
</dbReference>
<dbReference type="InterPro" id="IPR013328">
    <property type="entry name" value="6PGD_dom2"/>
</dbReference>
<feature type="binding site" evidence="13">
    <location>
        <position position="253"/>
    </location>
    <ligand>
        <name>NADPH</name>
        <dbReference type="ChEBI" id="CHEBI:57783"/>
    </ligand>
</feature>
<keyword evidence="7 13" id="KW-0594">Phospholipid biosynthesis</keyword>
<proteinExistence type="inferred from homology"/>
<keyword evidence="21" id="KW-1185">Reference proteome</keyword>
<dbReference type="NCBIfam" id="NF000942">
    <property type="entry name" value="PRK00094.1-4"/>
    <property type="match status" value="1"/>
</dbReference>
<dbReference type="GO" id="GO:0005975">
    <property type="term" value="P:carbohydrate metabolic process"/>
    <property type="evidence" value="ECO:0007669"/>
    <property type="project" value="InterPro"/>
</dbReference>
<keyword evidence="4 13" id="KW-0560">Oxidoreductase</keyword>
<dbReference type="InterPro" id="IPR006168">
    <property type="entry name" value="G3P_DH_NAD-dep"/>
</dbReference>
<evidence type="ECO:0000256" key="7">
    <source>
        <dbReference type="ARBA" id="ARBA00023209"/>
    </source>
</evidence>
<comment type="similarity">
    <text evidence="1 13 17">Belongs to the NAD-dependent glycerol-3-phosphate dehydrogenase family.</text>
</comment>
<feature type="binding site" evidence="13">
    <location>
        <position position="105"/>
    </location>
    <ligand>
        <name>NADPH</name>
        <dbReference type="ChEBI" id="CHEBI:57783"/>
    </ligand>
</feature>
<feature type="binding site" evidence="16">
    <location>
        <position position="253"/>
    </location>
    <ligand>
        <name>NAD(+)</name>
        <dbReference type="ChEBI" id="CHEBI:57540"/>
    </ligand>
</feature>
<keyword evidence="3 13" id="KW-0521">NADP</keyword>
<dbReference type="InterPro" id="IPR011128">
    <property type="entry name" value="G3P_DH_NAD-dep_N"/>
</dbReference>
<comment type="function">
    <text evidence="13">Catalyzes the reduction of the glycolytic intermediate dihydroxyacetone phosphate (DHAP) to sn-glycerol 3-phosphate (G3P), the key precursor for phospholipid synthesis.</text>
</comment>
<evidence type="ECO:0000256" key="1">
    <source>
        <dbReference type="ARBA" id="ARBA00011009"/>
    </source>
</evidence>
<accession>A0A381EAA9</accession>
<evidence type="ECO:0000256" key="8">
    <source>
        <dbReference type="ARBA" id="ARBA00023264"/>
    </source>
</evidence>
<comment type="pathway">
    <text evidence="13">Membrane lipid metabolism; glycerophospholipid metabolism.</text>
</comment>
<dbReference type="FunFam" id="1.10.1040.10:FF:000001">
    <property type="entry name" value="Glycerol-3-phosphate dehydrogenase [NAD(P)+]"/>
    <property type="match status" value="1"/>
</dbReference>
<feature type="binding site" evidence="13">
    <location>
        <position position="254"/>
    </location>
    <ligand>
        <name>sn-glycerol 3-phosphate</name>
        <dbReference type="ChEBI" id="CHEBI:57597"/>
    </ligand>
</feature>
<dbReference type="GO" id="GO:0046168">
    <property type="term" value="P:glycerol-3-phosphate catabolic process"/>
    <property type="evidence" value="ECO:0007669"/>
    <property type="project" value="InterPro"/>
</dbReference>
<feature type="active site" description="Proton acceptor" evidence="13 14">
    <location>
        <position position="189"/>
    </location>
</feature>
<evidence type="ECO:0000259" key="19">
    <source>
        <dbReference type="Pfam" id="PF07479"/>
    </source>
</evidence>
<evidence type="ECO:0000256" key="6">
    <source>
        <dbReference type="ARBA" id="ARBA00023098"/>
    </source>
</evidence>
<dbReference type="Gene3D" id="1.10.1040.10">
    <property type="entry name" value="N-(1-d-carboxylethyl)-l-norvaline Dehydrogenase, domain 2"/>
    <property type="match status" value="1"/>
</dbReference>
<dbReference type="InterPro" id="IPR036291">
    <property type="entry name" value="NAD(P)-bd_dom_sf"/>
</dbReference>
<evidence type="ECO:0000256" key="12">
    <source>
        <dbReference type="ARBA" id="ARBA00080511"/>
    </source>
</evidence>
<evidence type="ECO:0000256" key="14">
    <source>
        <dbReference type="PIRSR" id="PIRSR000114-1"/>
    </source>
</evidence>
<evidence type="ECO:0000256" key="17">
    <source>
        <dbReference type="RuleBase" id="RU000437"/>
    </source>
</evidence>
<dbReference type="HAMAP" id="MF_00394">
    <property type="entry name" value="NAD_Glyc3P_dehydrog"/>
    <property type="match status" value="1"/>
</dbReference>
<feature type="binding site" evidence="13">
    <location>
        <position position="136"/>
    </location>
    <ligand>
        <name>sn-glycerol 3-phosphate</name>
        <dbReference type="ChEBI" id="CHEBI:57597"/>
    </ligand>
</feature>
<feature type="binding site" evidence="15">
    <location>
        <position position="105"/>
    </location>
    <ligand>
        <name>substrate</name>
    </ligand>
</feature>
<feature type="binding site" evidence="13">
    <location>
        <position position="242"/>
    </location>
    <ligand>
        <name>sn-glycerol 3-phosphate</name>
        <dbReference type="ChEBI" id="CHEBI:57597"/>
    </ligand>
</feature>
<feature type="binding site" evidence="13">
    <location>
        <position position="12"/>
    </location>
    <ligand>
        <name>NADPH</name>
        <dbReference type="ChEBI" id="CHEBI:57783"/>
    </ligand>
</feature>
<feature type="binding site" evidence="13">
    <location>
        <position position="138"/>
    </location>
    <ligand>
        <name>NADPH</name>
        <dbReference type="ChEBI" id="CHEBI:57783"/>
    </ligand>
</feature>
<dbReference type="FunFam" id="3.40.50.720:FF:000019">
    <property type="entry name" value="Glycerol-3-phosphate dehydrogenase [NAD(P)+]"/>
    <property type="match status" value="1"/>
</dbReference>
<evidence type="ECO:0000256" key="9">
    <source>
        <dbReference type="ARBA" id="ARBA00052716"/>
    </source>
</evidence>
<evidence type="ECO:0000256" key="11">
    <source>
        <dbReference type="ARBA" id="ARBA00069372"/>
    </source>
</evidence>
<dbReference type="SUPFAM" id="SSF48179">
    <property type="entry name" value="6-phosphogluconate dehydrogenase C-terminal domain-like"/>
    <property type="match status" value="1"/>
</dbReference>
<dbReference type="GO" id="GO:0005829">
    <property type="term" value="C:cytosol"/>
    <property type="evidence" value="ECO:0007669"/>
    <property type="project" value="TreeGrafter"/>
</dbReference>
<dbReference type="Gene3D" id="3.40.50.720">
    <property type="entry name" value="NAD(P)-binding Rossmann-like Domain"/>
    <property type="match status" value="1"/>
</dbReference>